<feature type="region of interest" description="Disordered" evidence="1">
    <location>
        <begin position="95"/>
        <end position="130"/>
    </location>
</feature>
<protein>
    <submittedName>
        <fullName evidence="2">Unannotated protein</fullName>
    </submittedName>
</protein>
<name>A0A6J7EGG0_9ZZZZ</name>
<dbReference type="EMBL" id="CAFBLR010000168">
    <property type="protein sequence ID" value="CAB4882417.1"/>
    <property type="molecule type" value="Genomic_DNA"/>
</dbReference>
<feature type="region of interest" description="Disordered" evidence="1">
    <location>
        <begin position="70"/>
        <end position="89"/>
    </location>
</feature>
<organism evidence="2">
    <name type="scientific">freshwater metagenome</name>
    <dbReference type="NCBI Taxonomy" id="449393"/>
    <lineage>
        <taxon>unclassified sequences</taxon>
        <taxon>metagenomes</taxon>
        <taxon>ecological metagenomes</taxon>
    </lineage>
</organism>
<evidence type="ECO:0000256" key="1">
    <source>
        <dbReference type="SAM" id="MobiDB-lite"/>
    </source>
</evidence>
<dbReference type="AlphaFoldDB" id="A0A6J7EGG0"/>
<gene>
    <name evidence="2" type="ORF">UFOPK3417_01500</name>
</gene>
<reference evidence="2" key="1">
    <citation type="submission" date="2020-05" db="EMBL/GenBank/DDBJ databases">
        <authorList>
            <person name="Chiriac C."/>
            <person name="Salcher M."/>
            <person name="Ghai R."/>
            <person name="Kavagutti S V."/>
        </authorList>
    </citation>
    <scope>NUCLEOTIDE SEQUENCE</scope>
</reference>
<accession>A0A6J7EGG0</accession>
<proteinExistence type="predicted"/>
<evidence type="ECO:0000313" key="2">
    <source>
        <dbReference type="EMBL" id="CAB4882417.1"/>
    </source>
</evidence>
<sequence length="130" mass="13695">MPDGIGTPAGVQHADELLHARTTLAKVRAHGRVFLLGPSGTEAHNEPASGEVSVAVLRVGDIHEVVLNPQTREPEGLGTLREGSDDLGSHVKFELGNAQADTGHPPILSEGEYPIDRSNETAQDRTGPVP</sequence>
<feature type="compositionally biased region" description="Basic and acidic residues" evidence="1">
    <location>
        <begin position="114"/>
        <end position="123"/>
    </location>
</feature>